<keyword evidence="1 4" id="KW-0808">Transferase</keyword>
<dbReference type="EMBL" id="JBHLTC010000035">
    <property type="protein sequence ID" value="MFC0627663.1"/>
    <property type="molecule type" value="Genomic_DNA"/>
</dbReference>
<dbReference type="Pfam" id="PF00583">
    <property type="entry name" value="Acetyltransf_1"/>
    <property type="match status" value="2"/>
</dbReference>
<dbReference type="PROSITE" id="PS51186">
    <property type="entry name" value="GNAT"/>
    <property type="match status" value="2"/>
</dbReference>
<keyword evidence="2 4" id="KW-0012">Acyltransferase</keyword>
<dbReference type="Proteomes" id="UP001589890">
    <property type="component" value="Unassembled WGS sequence"/>
</dbReference>
<dbReference type="EC" id="2.3.1.-" evidence="4"/>
<dbReference type="GO" id="GO:0016746">
    <property type="term" value="F:acyltransferase activity"/>
    <property type="evidence" value="ECO:0007669"/>
    <property type="project" value="UniProtKB-KW"/>
</dbReference>
<evidence type="ECO:0000313" key="5">
    <source>
        <dbReference type="Proteomes" id="UP001589890"/>
    </source>
</evidence>
<dbReference type="Gene3D" id="3.40.630.30">
    <property type="match status" value="1"/>
</dbReference>
<evidence type="ECO:0000313" key="4">
    <source>
        <dbReference type="EMBL" id="MFC0627663.1"/>
    </source>
</evidence>
<dbReference type="InterPro" id="IPR050680">
    <property type="entry name" value="YpeA/RimI_acetyltransf"/>
</dbReference>
<proteinExistence type="predicted"/>
<feature type="domain" description="N-acetyltransferase" evidence="3">
    <location>
        <begin position="177"/>
        <end position="328"/>
    </location>
</feature>
<dbReference type="PANTHER" id="PTHR43420:SF47">
    <property type="entry name" value="N-ACETYLTRANSFERASE DOMAIN-CONTAINING PROTEIN"/>
    <property type="match status" value="1"/>
</dbReference>
<keyword evidence="5" id="KW-1185">Reference proteome</keyword>
<evidence type="ECO:0000256" key="2">
    <source>
        <dbReference type="ARBA" id="ARBA00023315"/>
    </source>
</evidence>
<reference evidence="4 5" key="1">
    <citation type="submission" date="2024-09" db="EMBL/GenBank/DDBJ databases">
        <authorList>
            <person name="Sun Q."/>
            <person name="Mori K."/>
        </authorList>
    </citation>
    <scope>NUCLEOTIDE SEQUENCE [LARGE SCALE GENOMIC DNA]</scope>
    <source>
        <strain evidence="4 5">CGMCC 1.15906</strain>
    </source>
</reference>
<dbReference type="InterPro" id="IPR000182">
    <property type="entry name" value="GNAT_dom"/>
</dbReference>
<name>A0ABV6QU10_9ACTN</name>
<comment type="caution">
    <text evidence="4">The sequence shown here is derived from an EMBL/GenBank/DDBJ whole genome shotgun (WGS) entry which is preliminary data.</text>
</comment>
<dbReference type="InterPro" id="IPR016181">
    <property type="entry name" value="Acyl_CoA_acyltransferase"/>
</dbReference>
<dbReference type="RefSeq" id="WP_380052676.1">
    <property type="nucleotide sequence ID" value="NZ_JBHLTC010000035.1"/>
</dbReference>
<evidence type="ECO:0000256" key="1">
    <source>
        <dbReference type="ARBA" id="ARBA00022679"/>
    </source>
</evidence>
<accession>A0ABV6QU10</accession>
<dbReference type="SUPFAM" id="SSF55729">
    <property type="entry name" value="Acyl-CoA N-acyltransferases (Nat)"/>
    <property type="match status" value="2"/>
</dbReference>
<dbReference type="PANTHER" id="PTHR43420">
    <property type="entry name" value="ACETYLTRANSFERASE"/>
    <property type="match status" value="1"/>
</dbReference>
<protein>
    <submittedName>
        <fullName evidence="4">GNAT family N-acetyltransferase</fullName>
        <ecNumber evidence="4">2.3.1.-</ecNumber>
    </submittedName>
</protein>
<dbReference type="CDD" id="cd04301">
    <property type="entry name" value="NAT_SF"/>
    <property type="match status" value="2"/>
</dbReference>
<organism evidence="4 5">
    <name type="scientific">Kribbella deserti</name>
    <dbReference type="NCBI Taxonomy" id="1926257"/>
    <lineage>
        <taxon>Bacteria</taxon>
        <taxon>Bacillati</taxon>
        <taxon>Actinomycetota</taxon>
        <taxon>Actinomycetes</taxon>
        <taxon>Propionibacteriales</taxon>
        <taxon>Kribbellaceae</taxon>
        <taxon>Kribbella</taxon>
    </lineage>
</organism>
<evidence type="ECO:0000259" key="3">
    <source>
        <dbReference type="PROSITE" id="PS51186"/>
    </source>
</evidence>
<gene>
    <name evidence="4" type="ORF">ACFFGN_26555</name>
</gene>
<sequence length="328" mass="36078">MGTTQVWPGGATARALTKPDTKDWAELLAAAEAVDQTGENYSVEDLDEELDDPKVNTETDTIGLWLDGVLVGYGVVRGPDEVVDVHRVQTEGTIHPDWRRRGLGSALLTWLVERATDVHRERQPAAVGEVNTSVPSTHGIARDMLTARGFEPCRYFFLMQRDLGTGPVPATPLPDGLRLVAFDWKYDEALRLAHNDAFLDHWGSTPKDAETWKTWFTGSRAFRPDTSVVVLDGDEIAAYTLGYEYEADTAATGVREVYVGQVGTRRAYRGKGAARAALAQVLRQAEDLGYQRSSLDVDGENPTGALGLYQSLGYVTTKQTIRHRKAIS</sequence>
<feature type="domain" description="N-acetyltransferase" evidence="3">
    <location>
        <begin position="11"/>
        <end position="174"/>
    </location>
</feature>